<dbReference type="InterPro" id="IPR001584">
    <property type="entry name" value="Integrase_cat-core"/>
</dbReference>
<dbReference type="PROSITE" id="PS50994">
    <property type="entry name" value="INTEGRASE"/>
    <property type="match status" value="1"/>
</dbReference>
<feature type="domain" description="Integrase catalytic" evidence="1">
    <location>
        <begin position="1"/>
        <end position="134"/>
    </location>
</feature>
<dbReference type="Gene3D" id="3.30.420.10">
    <property type="entry name" value="Ribonuclease H-like superfamily/Ribonuclease H"/>
    <property type="match status" value="1"/>
</dbReference>
<dbReference type="GO" id="GO:0003676">
    <property type="term" value="F:nucleic acid binding"/>
    <property type="evidence" value="ECO:0007669"/>
    <property type="project" value="InterPro"/>
</dbReference>
<dbReference type="InterPro" id="IPR012337">
    <property type="entry name" value="RNaseH-like_sf"/>
</dbReference>
<dbReference type="PANTHER" id="PTHR47515">
    <property type="entry name" value="LOW CALCIUM RESPONSE LOCUS PROTEIN T"/>
    <property type="match status" value="1"/>
</dbReference>
<reference evidence="2" key="1">
    <citation type="journal article" date="2015" name="Nature">
        <title>Complex archaea that bridge the gap between prokaryotes and eukaryotes.</title>
        <authorList>
            <person name="Spang A."/>
            <person name="Saw J.H."/>
            <person name="Jorgensen S.L."/>
            <person name="Zaremba-Niedzwiedzka K."/>
            <person name="Martijn J."/>
            <person name="Lind A.E."/>
            <person name="van Eijk R."/>
            <person name="Schleper C."/>
            <person name="Guy L."/>
            <person name="Ettema T.J."/>
        </authorList>
    </citation>
    <scope>NUCLEOTIDE SEQUENCE</scope>
</reference>
<evidence type="ECO:0000313" key="2">
    <source>
        <dbReference type="EMBL" id="KKN00658.1"/>
    </source>
</evidence>
<proteinExistence type="predicted"/>
<accession>A0A0F9Q5H6</accession>
<organism evidence="2">
    <name type="scientific">marine sediment metagenome</name>
    <dbReference type="NCBI Taxonomy" id="412755"/>
    <lineage>
        <taxon>unclassified sequences</taxon>
        <taxon>metagenomes</taxon>
        <taxon>ecological metagenomes</taxon>
    </lineage>
</organism>
<evidence type="ECO:0000259" key="1">
    <source>
        <dbReference type="PROSITE" id="PS50994"/>
    </source>
</evidence>
<dbReference type="SUPFAM" id="SSF53098">
    <property type="entry name" value="Ribonuclease H-like"/>
    <property type="match status" value="1"/>
</dbReference>
<protein>
    <recommendedName>
        <fullName evidence="1">Integrase catalytic domain-containing protein</fullName>
    </recommendedName>
</protein>
<dbReference type="Pfam" id="PF13683">
    <property type="entry name" value="rve_3"/>
    <property type="match status" value="1"/>
</dbReference>
<dbReference type="GO" id="GO:0015074">
    <property type="term" value="P:DNA integration"/>
    <property type="evidence" value="ECO:0007669"/>
    <property type="project" value="InterPro"/>
</dbReference>
<dbReference type="AlphaFoldDB" id="A0A0F9Q5H6"/>
<comment type="caution">
    <text evidence="2">The sequence shown here is derived from an EMBL/GenBank/DDBJ whole genome shotgun (WGS) entry which is preliminary data.</text>
</comment>
<dbReference type="EMBL" id="LAZR01005350">
    <property type="protein sequence ID" value="KKN00658.1"/>
    <property type="molecule type" value="Genomic_DNA"/>
</dbReference>
<gene>
    <name evidence="2" type="ORF">LCGC14_1135530</name>
</gene>
<sequence>MVIDEFTRECLALKAARKLNSDEVIHTLTELFCCQGKPEYVRSDNGAEFTAQAVKSWLGEPEVAPLYIERGSPWENGYVESFNGKMRDELLNREQIDTLREAQVLLEQWRRHYNTRRPHSALGYKPPAPAARLETLTQLVLAGLS</sequence>
<name>A0A0F9Q5H6_9ZZZZ</name>
<dbReference type="InterPro" id="IPR036397">
    <property type="entry name" value="RNaseH_sf"/>
</dbReference>
<dbReference type="PANTHER" id="PTHR47515:SF1">
    <property type="entry name" value="BLR2054 PROTEIN"/>
    <property type="match status" value="1"/>
</dbReference>